<gene>
    <name evidence="1" type="ORF">CYMTET_52241</name>
</gene>
<keyword evidence="2" id="KW-1185">Reference proteome</keyword>
<protein>
    <submittedName>
        <fullName evidence="1">Uncharacterized protein</fullName>
    </submittedName>
</protein>
<dbReference type="EMBL" id="LGRX02034482">
    <property type="protein sequence ID" value="KAK3237704.1"/>
    <property type="molecule type" value="Genomic_DNA"/>
</dbReference>
<evidence type="ECO:0000313" key="2">
    <source>
        <dbReference type="Proteomes" id="UP001190700"/>
    </source>
</evidence>
<sequence>MEDENSSATRVKKLGVPLSANQAESCKSCKVSLDPLPDILPDFLLSIDGLTFTNESLSEVHLGQSETKLLNTQKDDDTALRRQLEDLQINTIWSLVETIPTDWHGLKKLLFLTRRQAAKMEFTNVDNFMGALGVQPDLRGRVSAPGGPAPIPRYAHWKSQGLQAFKAATNIF</sequence>
<comment type="caution">
    <text evidence="1">The sequence shown here is derived from an EMBL/GenBank/DDBJ whole genome shotgun (WGS) entry which is preliminary data.</text>
</comment>
<evidence type="ECO:0000313" key="1">
    <source>
        <dbReference type="EMBL" id="KAK3237704.1"/>
    </source>
</evidence>
<proteinExistence type="predicted"/>
<dbReference type="AlphaFoldDB" id="A0AAE0BKK7"/>
<organism evidence="1 2">
    <name type="scientific">Cymbomonas tetramitiformis</name>
    <dbReference type="NCBI Taxonomy" id="36881"/>
    <lineage>
        <taxon>Eukaryota</taxon>
        <taxon>Viridiplantae</taxon>
        <taxon>Chlorophyta</taxon>
        <taxon>Pyramimonadophyceae</taxon>
        <taxon>Pyramimonadales</taxon>
        <taxon>Pyramimonadaceae</taxon>
        <taxon>Cymbomonas</taxon>
    </lineage>
</organism>
<dbReference type="Proteomes" id="UP001190700">
    <property type="component" value="Unassembled WGS sequence"/>
</dbReference>
<accession>A0AAE0BKK7</accession>
<name>A0AAE0BKK7_9CHLO</name>
<reference evidence="1 2" key="1">
    <citation type="journal article" date="2015" name="Genome Biol. Evol.">
        <title>Comparative Genomics of a Bacterivorous Green Alga Reveals Evolutionary Causalities and Consequences of Phago-Mixotrophic Mode of Nutrition.</title>
        <authorList>
            <person name="Burns J.A."/>
            <person name="Paasch A."/>
            <person name="Narechania A."/>
            <person name="Kim E."/>
        </authorList>
    </citation>
    <scope>NUCLEOTIDE SEQUENCE [LARGE SCALE GENOMIC DNA]</scope>
    <source>
        <strain evidence="1 2">PLY_AMNH</strain>
    </source>
</reference>